<organism evidence="3 4">
    <name type="scientific">Legionella impletisoli</name>
    <dbReference type="NCBI Taxonomy" id="343510"/>
    <lineage>
        <taxon>Bacteria</taxon>
        <taxon>Pseudomonadati</taxon>
        <taxon>Pseudomonadota</taxon>
        <taxon>Gammaproteobacteria</taxon>
        <taxon>Legionellales</taxon>
        <taxon>Legionellaceae</taxon>
        <taxon>Legionella</taxon>
    </lineage>
</organism>
<accession>A0A917JTE3</accession>
<evidence type="ECO:0000313" key="3">
    <source>
        <dbReference type="EMBL" id="GGI80784.1"/>
    </source>
</evidence>
<sequence>MSGKEFKAREAQLLKLKAKLLELKARGLELPDPKEDKNNIIEYAQMVFTQLQQLHYADINAQNPELINCIIATLELLVKIDNNDELSKLLPNYLQLAHKLMEEGKKEETATGKSLIKYLSLAMIVLGVALIGVSLGFGVALALGLFTKTWIVPAMASRGMIDIGAVIFNGLFAGAHSSTPLYPYLISAFSFLAGITAAFGGIFINNEMKQNAKAKSQLGSNMIRLHGMFAKKDEPVPDAHPIIKEDESAKPSERI</sequence>
<reference evidence="3" key="1">
    <citation type="journal article" date="2014" name="Int. J. Syst. Evol. Microbiol.">
        <title>Complete genome sequence of Corynebacterium casei LMG S-19264T (=DSM 44701T), isolated from a smear-ripened cheese.</title>
        <authorList>
            <consortium name="US DOE Joint Genome Institute (JGI-PGF)"/>
            <person name="Walter F."/>
            <person name="Albersmeier A."/>
            <person name="Kalinowski J."/>
            <person name="Ruckert C."/>
        </authorList>
    </citation>
    <scope>NUCLEOTIDE SEQUENCE</scope>
    <source>
        <strain evidence="3">JCM 13919</strain>
    </source>
</reference>
<gene>
    <name evidence="3" type="ORF">GCM10007966_06640</name>
</gene>
<keyword evidence="2" id="KW-0472">Membrane</keyword>
<keyword evidence="2" id="KW-1133">Transmembrane helix</keyword>
<keyword evidence="4" id="KW-1185">Reference proteome</keyword>
<feature type="transmembrane region" description="Helical" evidence="2">
    <location>
        <begin position="181"/>
        <end position="204"/>
    </location>
</feature>
<proteinExistence type="predicted"/>
<feature type="region of interest" description="Disordered" evidence="1">
    <location>
        <begin position="233"/>
        <end position="255"/>
    </location>
</feature>
<reference evidence="3" key="2">
    <citation type="submission" date="2020-09" db="EMBL/GenBank/DDBJ databases">
        <authorList>
            <person name="Sun Q."/>
            <person name="Ohkuma M."/>
        </authorList>
    </citation>
    <scope>NUCLEOTIDE SEQUENCE</scope>
    <source>
        <strain evidence="3">JCM 13919</strain>
    </source>
</reference>
<protein>
    <submittedName>
        <fullName evidence="3">Uncharacterized protein</fullName>
    </submittedName>
</protein>
<evidence type="ECO:0000256" key="2">
    <source>
        <dbReference type="SAM" id="Phobius"/>
    </source>
</evidence>
<evidence type="ECO:0000313" key="4">
    <source>
        <dbReference type="Proteomes" id="UP000630149"/>
    </source>
</evidence>
<dbReference type="Proteomes" id="UP000630149">
    <property type="component" value="Unassembled WGS sequence"/>
</dbReference>
<keyword evidence="2" id="KW-0812">Transmembrane</keyword>
<feature type="transmembrane region" description="Helical" evidence="2">
    <location>
        <begin position="118"/>
        <end position="147"/>
    </location>
</feature>
<evidence type="ECO:0000256" key="1">
    <source>
        <dbReference type="SAM" id="MobiDB-lite"/>
    </source>
</evidence>
<dbReference type="RefSeq" id="WP_131775822.1">
    <property type="nucleotide sequence ID" value="NZ_BMOB01000002.1"/>
</dbReference>
<dbReference type="EMBL" id="BMOB01000002">
    <property type="protein sequence ID" value="GGI80784.1"/>
    <property type="molecule type" value="Genomic_DNA"/>
</dbReference>
<dbReference type="AlphaFoldDB" id="A0A917JTE3"/>
<comment type="caution">
    <text evidence="3">The sequence shown here is derived from an EMBL/GenBank/DDBJ whole genome shotgun (WGS) entry which is preliminary data.</text>
</comment>
<name>A0A917JTE3_9GAMM</name>
<feature type="transmembrane region" description="Helical" evidence="2">
    <location>
        <begin position="159"/>
        <end position="175"/>
    </location>
</feature>